<dbReference type="Proteomes" id="UP001652623">
    <property type="component" value="Chromosome 5"/>
</dbReference>
<name>A0ABM4A982_ZIZJJ</name>
<organism evidence="2 3">
    <name type="scientific">Ziziphus jujuba</name>
    <name type="common">Chinese jujube</name>
    <name type="synonym">Ziziphus sativa</name>
    <dbReference type="NCBI Taxonomy" id="326968"/>
    <lineage>
        <taxon>Eukaryota</taxon>
        <taxon>Viridiplantae</taxon>
        <taxon>Streptophyta</taxon>
        <taxon>Embryophyta</taxon>
        <taxon>Tracheophyta</taxon>
        <taxon>Spermatophyta</taxon>
        <taxon>Magnoliopsida</taxon>
        <taxon>eudicotyledons</taxon>
        <taxon>Gunneridae</taxon>
        <taxon>Pentapetalae</taxon>
        <taxon>rosids</taxon>
        <taxon>fabids</taxon>
        <taxon>Rosales</taxon>
        <taxon>Rhamnaceae</taxon>
        <taxon>Paliureae</taxon>
        <taxon>Ziziphus</taxon>
    </lineage>
</organism>
<evidence type="ECO:0000256" key="1">
    <source>
        <dbReference type="SAM" id="Coils"/>
    </source>
</evidence>
<dbReference type="GeneID" id="132803779"/>
<proteinExistence type="predicted"/>
<reference evidence="3" key="1">
    <citation type="submission" date="2025-08" db="UniProtKB">
        <authorList>
            <consortium name="RefSeq"/>
        </authorList>
    </citation>
    <scope>IDENTIFICATION</scope>
    <source>
        <tissue evidence="3">Seedling</tissue>
    </source>
</reference>
<evidence type="ECO:0000313" key="3">
    <source>
        <dbReference type="RefSeq" id="XP_060673282.1"/>
    </source>
</evidence>
<dbReference type="Pfam" id="PF14223">
    <property type="entry name" value="Retrotran_gag_2"/>
    <property type="match status" value="1"/>
</dbReference>
<accession>A0ABM4A982</accession>
<gene>
    <name evidence="3" type="primary">LOC132803779</name>
</gene>
<keyword evidence="2" id="KW-1185">Reference proteome</keyword>
<protein>
    <submittedName>
        <fullName evidence="3">Uncharacterized protein LOC132803779</fullName>
    </submittedName>
</protein>
<evidence type="ECO:0000313" key="2">
    <source>
        <dbReference type="Proteomes" id="UP001652623"/>
    </source>
</evidence>
<feature type="coiled-coil region" evidence="1">
    <location>
        <begin position="5"/>
        <end position="32"/>
    </location>
</feature>
<dbReference type="RefSeq" id="XP_060673282.1">
    <property type="nucleotide sequence ID" value="XM_060817299.1"/>
</dbReference>
<sequence>MSDMLRTKQEKMETAYEIMESLQNMFEQLSKQQCHEVVKALMNAKIKSGTPVQKHVIKMVNYINEAKVNKTMIEEATQVGMIVETLFPNFLLFKSNYFMNKLKYNMTELLDKLQNFESISKEKHAEVNVAQAQSSLKKKKK</sequence>
<keyword evidence="1" id="KW-0175">Coiled coil</keyword>